<dbReference type="InterPro" id="IPR033454">
    <property type="entry name" value="RecG_wedge"/>
</dbReference>
<organism evidence="11 12">
    <name type="scientific">Maioricimonas rarisocia</name>
    <dbReference type="NCBI Taxonomy" id="2528026"/>
    <lineage>
        <taxon>Bacteria</taxon>
        <taxon>Pseudomonadati</taxon>
        <taxon>Planctomycetota</taxon>
        <taxon>Planctomycetia</taxon>
        <taxon>Planctomycetales</taxon>
        <taxon>Planctomycetaceae</taxon>
        <taxon>Maioricimonas</taxon>
    </lineage>
</organism>
<reference evidence="11 12" key="1">
    <citation type="submission" date="2019-02" db="EMBL/GenBank/DDBJ databases">
        <title>Deep-cultivation of Planctomycetes and their phenomic and genomic characterization uncovers novel biology.</title>
        <authorList>
            <person name="Wiegand S."/>
            <person name="Jogler M."/>
            <person name="Boedeker C."/>
            <person name="Pinto D."/>
            <person name="Vollmers J."/>
            <person name="Rivas-Marin E."/>
            <person name="Kohn T."/>
            <person name="Peeters S.H."/>
            <person name="Heuer A."/>
            <person name="Rast P."/>
            <person name="Oberbeckmann S."/>
            <person name="Bunk B."/>
            <person name="Jeske O."/>
            <person name="Meyerdierks A."/>
            <person name="Storesund J.E."/>
            <person name="Kallscheuer N."/>
            <person name="Luecker S."/>
            <person name="Lage O.M."/>
            <person name="Pohl T."/>
            <person name="Merkel B.J."/>
            <person name="Hornburger P."/>
            <person name="Mueller R.-W."/>
            <person name="Bruemmer F."/>
            <person name="Labrenz M."/>
            <person name="Spormann A.M."/>
            <person name="Op den Camp H."/>
            <person name="Overmann J."/>
            <person name="Amann R."/>
            <person name="Jetten M.S.M."/>
            <person name="Mascher T."/>
            <person name="Medema M.H."/>
            <person name="Devos D.P."/>
            <person name="Kaster A.-K."/>
            <person name="Ovreas L."/>
            <person name="Rohde M."/>
            <person name="Galperin M.Y."/>
            <person name="Jogler C."/>
        </authorList>
    </citation>
    <scope>NUCLEOTIDE SEQUENCE [LARGE SCALE GENOMIC DNA]</scope>
    <source>
        <strain evidence="11 12">Mal4</strain>
    </source>
</reference>
<evidence type="ECO:0000256" key="5">
    <source>
        <dbReference type="ARBA" id="ARBA00022840"/>
    </source>
</evidence>
<dbReference type="Pfam" id="PF00271">
    <property type="entry name" value="Helicase_C"/>
    <property type="match status" value="1"/>
</dbReference>
<dbReference type="GO" id="GO:0003677">
    <property type="term" value="F:DNA binding"/>
    <property type="evidence" value="ECO:0007669"/>
    <property type="project" value="UniProtKB-KW"/>
</dbReference>
<dbReference type="InterPro" id="IPR012340">
    <property type="entry name" value="NA-bd_OB-fold"/>
</dbReference>
<dbReference type="RefSeq" id="WP_145371951.1">
    <property type="nucleotide sequence ID" value="NZ_CP036275.1"/>
</dbReference>
<dbReference type="SUPFAM" id="SSF52540">
    <property type="entry name" value="P-loop containing nucleoside triphosphate hydrolases"/>
    <property type="match status" value="1"/>
</dbReference>
<dbReference type="InterPro" id="IPR047112">
    <property type="entry name" value="RecG/Mfd"/>
</dbReference>
<keyword evidence="3 11" id="KW-0378">Hydrolase</keyword>
<dbReference type="PANTHER" id="PTHR47964:SF1">
    <property type="entry name" value="ATP-DEPENDENT DNA HELICASE HOMOLOG RECG, CHLOROPLASTIC"/>
    <property type="match status" value="1"/>
</dbReference>
<gene>
    <name evidence="11" type="primary">recG</name>
    <name evidence="11" type="ORF">Mal4_50380</name>
</gene>
<evidence type="ECO:0000256" key="8">
    <source>
        <dbReference type="ARBA" id="ARBA00049819"/>
    </source>
</evidence>
<dbReference type="AlphaFoldDB" id="A0A517ZE11"/>
<keyword evidence="1" id="KW-0547">Nucleotide-binding</keyword>
<evidence type="ECO:0000313" key="12">
    <source>
        <dbReference type="Proteomes" id="UP000320496"/>
    </source>
</evidence>
<feature type="domain" description="Helicase C-terminal" evidence="10">
    <location>
        <begin position="472"/>
        <end position="625"/>
    </location>
</feature>
<dbReference type="EMBL" id="CP036275">
    <property type="protein sequence ID" value="QDU40680.1"/>
    <property type="molecule type" value="Genomic_DNA"/>
</dbReference>
<evidence type="ECO:0000259" key="9">
    <source>
        <dbReference type="PROSITE" id="PS51192"/>
    </source>
</evidence>
<evidence type="ECO:0000256" key="4">
    <source>
        <dbReference type="ARBA" id="ARBA00022806"/>
    </source>
</evidence>
<evidence type="ECO:0000256" key="2">
    <source>
        <dbReference type="ARBA" id="ARBA00022763"/>
    </source>
</evidence>
<dbReference type="InterPro" id="IPR014001">
    <property type="entry name" value="Helicase_ATP-bd"/>
</dbReference>
<dbReference type="Pfam" id="PF17191">
    <property type="entry name" value="RecG_wedge"/>
    <property type="match status" value="1"/>
</dbReference>
<evidence type="ECO:0000256" key="7">
    <source>
        <dbReference type="ARBA" id="ARBA00023204"/>
    </source>
</evidence>
<proteinExistence type="predicted"/>
<accession>A0A517ZE11</accession>
<dbReference type="GO" id="GO:0005524">
    <property type="term" value="F:ATP binding"/>
    <property type="evidence" value="ECO:0007669"/>
    <property type="project" value="UniProtKB-KW"/>
</dbReference>
<dbReference type="SUPFAM" id="SSF50249">
    <property type="entry name" value="Nucleic acid-binding proteins"/>
    <property type="match status" value="1"/>
</dbReference>
<dbReference type="SMART" id="SM00487">
    <property type="entry name" value="DEXDc"/>
    <property type="match status" value="1"/>
</dbReference>
<keyword evidence="12" id="KW-1185">Reference proteome</keyword>
<sequence>MSVDSLDTQVQFLKGVGPHKAELLARLDVLTVEDLLWHIPRDVLDLTEVRDPIDLVEGELQTVRGAVVDLDARQLSRGRTLTACLLDCTTDFVRGSWFNQPWMIKRLQMGETVLFSGKPKRRQGRWDFSHPRIQWIDAEDAEADGGVIPRYRLTEGLTLQDLRRMIRNAVEATVDLIADPLPESFRSCQQLVPLATALRCVHLPATLEEYEAGRRRLLFDDLFEFQLGLALRRRHWRTQASAPKLETTAKIDSRIRRLFPFRFTEGQDGAIRDVVADIRTGHPMHRLIQADVGAGKTAIAVYGMLVAVAAGYQTVLMAPTELLASQHWETIDRILSHSRVRRAYLTGSLTAAERRRVIEGIGSGEIQLVVGTQAVIQSDVSFPQLGLAVVDEQHKFGVAQRAGFQYGDESPHVLVMTATPIPRSLCLTQFGDLDLTVVSDLPPGRQRVVTSRVNGNGARAKAWDFIRRQLRQGRQAYVVCPRVDADANSDVGGAGAIQTYQRLGGGELADFRLGLVHGQMDRGERADIMDRFRDGELDVLVATTVIEVGVDVPNATLMTILDAERFGLSQLHQLRGRIARGRYQGYCFLDTNSTEDDALERMTAMERDADGFAIAEKDFELRGPGDVLGARQHGASPLRIADLVRDAELLREAREAAFGLVESGEVDAPEFAPLKIRVLERFGEMLQLPQAG</sequence>
<dbReference type="NCBIfam" id="NF008168">
    <property type="entry name" value="PRK10917.2-2"/>
    <property type="match status" value="1"/>
</dbReference>
<dbReference type="Pfam" id="PF00270">
    <property type="entry name" value="DEAD"/>
    <property type="match status" value="1"/>
</dbReference>
<name>A0A517ZE11_9PLAN</name>
<dbReference type="InterPro" id="IPR001650">
    <property type="entry name" value="Helicase_C-like"/>
</dbReference>
<keyword evidence="7" id="KW-0234">DNA repair</keyword>
<evidence type="ECO:0000256" key="3">
    <source>
        <dbReference type="ARBA" id="ARBA00022801"/>
    </source>
</evidence>
<dbReference type="GO" id="GO:0003678">
    <property type="term" value="F:DNA helicase activity"/>
    <property type="evidence" value="ECO:0007669"/>
    <property type="project" value="TreeGrafter"/>
</dbReference>
<dbReference type="Proteomes" id="UP000320496">
    <property type="component" value="Chromosome"/>
</dbReference>
<evidence type="ECO:0000313" key="11">
    <source>
        <dbReference type="EMBL" id="QDU40680.1"/>
    </source>
</evidence>
<dbReference type="PANTHER" id="PTHR47964">
    <property type="entry name" value="ATP-DEPENDENT DNA HELICASE HOMOLOG RECG, CHLOROPLASTIC"/>
    <property type="match status" value="1"/>
</dbReference>
<dbReference type="Pfam" id="PF19833">
    <property type="entry name" value="RecG_dom3_C"/>
    <property type="match status" value="1"/>
</dbReference>
<dbReference type="Gene3D" id="2.40.50.140">
    <property type="entry name" value="Nucleic acid-binding proteins"/>
    <property type="match status" value="1"/>
</dbReference>
<evidence type="ECO:0000256" key="6">
    <source>
        <dbReference type="ARBA" id="ARBA00023125"/>
    </source>
</evidence>
<keyword evidence="5" id="KW-0067">ATP-binding</keyword>
<dbReference type="KEGG" id="mri:Mal4_50380"/>
<keyword evidence="6" id="KW-0238">DNA-binding</keyword>
<dbReference type="Gene3D" id="3.40.50.300">
    <property type="entry name" value="P-loop containing nucleotide triphosphate hydrolases"/>
    <property type="match status" value="2"/>
</dbReference>
<evidence type="ECO:0000256" key="1">
    <source>
        <dbReference type="ARBA" id="ARBA00022741"/>
    </source>
</evidence>
<dbReference type="PROSITE" id="PS51192">
    <property type="entry name" value="HELICASE_ATP_BIND_1"/>
    <property type="match status" value="1"/>
</dbReference>
<protein>
    <recommendedName>
        <fullName evidence="8">Probable DNA 3'-5' helicase RecG</fullName>
    </recommendedName>
</protein>
<dbReference type="InterPro" id="IPR027417">
    <property type="entry name" value="P-loop_NTPase"/>
</dbReference>
<feature type="domain" description="Helicase ATP-binding" evidence="9">
    <location>
        <begin position="277"/>
        <end position="438"/>
    </location>
</feature>
<dbReference type="OrthoDB" id="9804325at2"/>
<dbReference type="PROSITE" id="PS51194">
    <property type="entry name" value="HELICASE_CTER"/>
    <property type="match status" value="1"/>
</dbReference>
<dbReference type="InterPro" id="IPR045562">
    <property type="entry name" value="RecG_dom3_C"/>
</dbReference>
<dbReference type="CDD" id="cd04488">
    <property type="entry name" value="RecG_wedge_OBF"/>
    <property type="match status" value="1"/>
</dbReference>
<dbReference type="GO" id="GO:0006281">
    <property type="term" value="P:DNA repair"/>
    <property type="evidence" value="ECO:0007669"/>
    <property type="project" value="UniProtKB-KW"/>
</dbReference>
<keyword evidence="4 11" id="KW-0347">Helicase</keyword>
<dbReference type="SMART" id="SM00490">
    <property type="entry name" value="HELICc"/>
    <property type="match status" value="1"/>
</dbReference>
<keyword evidence="2" id="KW-0227">DNA damage</keyword>
<dbReference type="InterPro" id="IPR011545">
    <property type="entry name" value="DEAD/DEAH_box_helicase_dom"/>
</dbReference>
<dbReference type="GO" id="GO:0016787">
    <property type="term" value="F:hydrolase activity"/>
    <property type="evidence" value="ECO:0007669"/>
    <property type="project" value="UniProtKB-KW"/>
</dbReference>
<evidence type="ECO:0000259" key="10">
    <source>
        <dbReference type="PROSITE" id="PS51194"/>
    </source>
</evidence>
<dbReference type="NCBIfam" id="NF008165">
    <property type="entry name" value="PRK10917.1-3"/>
    <property type="match status" value="1"/>
</dbReference>